<evidence type="ECO:0000256" key="4">
    <source>
        <dbReference type="ARBA" id="ARBA00022989"/>
    </source>
</evidence>
<comment type="caution">
    <text evidence="8">The sequence shown here is derived from an EMBL/GenBank/DDBJ whole genome shotgun (WGS) entry which is preliminary data.</text>
</comment>
<dbReference type="EMBL" id="JBHTCP010000009">
    <property type="protein sequence ID" value="MFC7370906.1"/>
    <property type="molecule type" value="Genomic_DNA"/>
</dbReference>
<sequence>MKSPAGFWIRLGAALLDGLIIGIPLAFLSYLVTGDLNSSNPGDTWWVNGLSLLYAVLLPVRWHGYVVGKKLAGIRIVKADGSAVNVGTMLLRVLVGGLVYGITFGAALIASAIMVAARADKRSLHDLIAGTYVTSLPPAANEELNH</sequence>
<evidence type="ECO:0000256" key="5">
    <source>
        <dbReference type="ARBA" id="ARBA00023136"/>
    </source>
</evidence>
<evidence type="ECO:0000256" key="2">
    <source>
        <dbReference type="ARBA" id="ARBA00022475"/>
    </source>
</evidence>
<keyword evidence="3 6" id="KW-0812">Transmembrane</keyword>
<feature type="transmembrane region" description="Helical" evidence="6">
    <location>
        <begin position="45"/>
        <end position="68"/>
    </location>
</feature>
<evidence type="ECO:0000256" key="6">
    <source>
        <dbReference type="SAM" id="Phobius"/>
    </source>
</evidence>
<feature type="transmembrane region" description="Helical" evidence="6">
    <location>
        <begin position="7"/>
        <end position="33"/>
    </location>
</feature>
<dbReference type="PANTHER" id="PTHR36115:SF9">
    <property type="entry name" value="LMO1584 PROTEIN"/>
    <property type="match status" value="1"/>
</dbReference>
<keyword evidence="2" id="KW-1003">Cell membrane</keyword>
<dbReference type="PANTHER" id="PTHR36115">
    <property type="entry name" value="PROLINE-RICH ANTIGEN HOMOLOG-RELATED"/>
    <property type="match status" value="1"/>
</dbReference>
<comment type="subcellular location">
    <subcellularLocation>
        <location evidence="1">Cell membrane</location>
        <topology evidence="1">Multi-pass membrane protein</topology>
    </subcellularLocation>
</comment>
<proteinExistence type="predicted"/>
<evidence type="ECO:0000256" key="1">
    <source>
        <dbReference type="ARBA" id="ARBA00004651"/>
    </source>
</evidence>
<dbReference type="Pfam" id="PF06271">
    <property type="entry name" value="RDD"/>
    <property type="match status" value="1"/>
</dbReference>
<evidence type="ECO:0000259" key="7">
    <source>
        <dbReference type="Pfam" id="PF06271"/>
    </source>
</evidence>
<dbReference type="Proteomes" id="UP001596549">
    <property type="component" value="Unassembled WGS sequence"/>
</dbReference>
<evidence type="ECO:0000313" key="9">
    <source>
        <dbReference type="Proteomes" id="UP001596549"/>
    </source>
</evidence>
<organism evidence="8 9">
    <name type="scientific">Fictibacillus iocasae</name>
    <dbReference type="NCBI Taxonomy" id="2715437"/>
    <lineage>
        <taxon>Bacteria</taxon>
        <taxon>Bacillati</taxon>
        <taxon>Bacillota</taxon>
        <taxon>Bacilli</taxon>
        <taxon>Bacillales</taxon>
        <taxon>Fictibacillaceae</taxon>
        <taxon>Fictibacillus</taxon>
    </lineage>
</organism>
<keyword evidence="5 6" id="KW-0472">Membrane</keyword>
<reference evidence="9" key="1">
    <citation type="journal article" date="2019" name="Int. J. Syst. Evol. Microbiol.">
        <title>The Global Catalogue of Microorganisms (GCM) 10K type strain sequencing project: providing services to taxonomists for standard genome sequencing and annotation.</title>
        <authorList>
            <consortium name="The Broad Institute Genomics Platform"/>
            <consortium name="The Broad Institute Genome Sequencing Center for Infectious Disease"/>
            <person name="Wu L."/>
            <person name="Ma J."/>
        </authorList>
    </citation>
    <scope>NUCLEOTIDE SEQUENCE [LARGE SCALE GENOMIC DNA]</scope>
    <source>
        <strain evidence="9">NBRC 106396</strain>
    </source>
</reference>
<evidence type="ECO:0000313" key="8">
    <source>
        <dbReference type="EMBL" id="MFC7370906.1"/>
    </source>
</evidence>
<name>A0ABW2NQC9_9BACL</name>
<feature type="transmembrane region" description="Helical" evidence="6">
    <location>
        <begin position="89"/>
        <end position="117"/>
    </location>
</feature>
<protein>
    <submittedName>
        <fullName evidence="8">RDD family protein</fullName>
    </submittedName>
</protein>
<feature type="domain" description="RDD" evidence="7">
    <location>
        <begin position="4"/>
        <end position="130"/>
    </location>
</feature>
<dbReference type="InterPro" id="IPR051791">
    <property type="entry name" value="Pra-immunoreactive"/>
</dbReference>
<keyword evidence="9" id="KW-1185">Reference proteome</keyword>
<accession>A0ABW2NQC9</accession>
<dbReference type="InterPro" id="IPR010432">
    <property type="entry name" value="RDD"/>
</dbReference>
<evidence type="ECO:0000256" key="3">
    <source>
        <dbReference type="ARBA" id="ARBA00022692"/>
    </source>
</evidence>
<keyword evidence="4 6" id="KW-1133">Transmembrane helix</keyword>
<gene>
    <name evidence="8" type="ORF">ACFQPF_04395</name>
</gene>
<dbReference type="RefSeq" id="WP_379746955.1">
    <property type="nucleotide sequence ID" value="NZ_JBHTCP010000009.1"/>
</dbReference>